<dbReference type="SUPFAM" id="SSF49265">
    <property type="entry name" value="Fibronectin type III"/>
    <property type="match status" value="1"/>
</dbReference>
<feature type="transmembrane region" description="Helical" evidence="9">
    <location>
        <begin position="82"/>
        <end position="107"/>
    </location>
</feature>
<reference evidence="11 12" key="1">
    <citation type="submission" date="2021-02" db="EMBL/GenBank/DDBJ databases">
        <title>Variation within the Batrachochytrium salamandrivorans European outbreak.</title>
        <authorList>
            <person name="Kelly M."/>
            <person name="Pasmans F."/>
            <person name="Shea T.P."/>
            <person name="Munoz J.F."/>
            <person name="Carranza S."/>
            <person name="Cuomo C.A."/>
            <person name="Martel A."/>
        </authorList>
    </citation>
    <scope>NUCLEOTIDE SEQUENCE [LARGE SCALE GENOMIC DNA]</scope>
    <source>
        <strain evidence="11 12">AMFP18/2</strain>
    </source>
</reference>
<dbReference type="InterPro" id="IPR049625">
    <property type="entry name" value="Glyco_transf_61_cat"/>
</dbReference>
<evidence type="ECO:0000256" key="6">
    <source>
        <dbReference type="ARBA" id="ARBA00023180"/>
    </source>
</evidence>
<feature type="domain" description="Glycosyltransferase 61 catalytic" evidence="10">
    <location>
        <begin position="493"/>
        <end position="606"/>
    </location>
</feature>
<comment type="caution">
    <text evidence="11">The sequence shown here is derived from an EMBL/GenBank/DDBJ whole genome shotgun (WGS) entry which is preliminary data.</text>
</comment>
<evidence type="ECO:0000259" key="10">
    <source>
        <dbReference type="Pfam" id="PF04577"/>
    </source>
</evidence>
<keyword evidence="5 9" id="KW-0472">Membrane</keyword>
<evidence type="ECO:0000256" key="3">
    <source>
        <dbReference type="ARBA" id="ARBA00022692"/>
    </source>
</evidence>
<sequence length="820" mass="92971">MASTSTDSSLDASKTSLGSASSPRISIRRRMTDAGFDSSYEDDRDANGLPIHRTRSGRSGRSGGSGRSSNSRTWCCFSYSSALLYLALVAIGSLTLGLYIGMFFFTIDPSKSTLMSSQDVQSRQPSSLNVLLPNSNATQAHLDKKTIAKLRDLEATIKVQQEIVEKLKQELAVRTPHRVSGSSISDADKQSVKHEFKHAGGQSEKIATNPEETGATVKTAIHSGKSSHEKQLNTHQQIIDHTLNTNSSTKSASHLKSNNMDISKAFRWKILPSSSVWCYGTERANRVCRIRNLCYHPKQEDWFILKTNRSVLHNVPNQPVSEPLLETGTVQDHSYFFWNYVEASPFDASLQNMVVRFEDTPHFIFKRLHPKNIMHNLHDDVIGMYFMMKEFIGRGRSSHYMPFSLDGHRVLIIDPYGATESTRPFQYLSNLPLRFGTYLKQKGEEDVVTCFRDAYVGNTKLTTWYQYGFDEPQGPILNKSPNGMYIREVTEWFIRRLALPLGSDEDYSVKMSTSVPDRILSGKELDFPESDIIVILSRKGNRLILNELQLAEDLKKAFGYEVVFVRNEDHTFEEQIVLLRRARVVIGMHGSILVMVMFCRRGTVVVEMYPFAVPGDHYTPYKTLSNLNGMDLVYRSWENKDPKKAIPHPTNHRLNGGIDTLPLSEQLLIINTLTVPQHKCCSSPYWFYRIYQDTEVSSFEVIPIIEEALVESRKVLARIRSTNTDEVQVQPAIIKVIRCLEHKNRPPGTLWMAWDAPWNGVKVDKWNVHTMNDGHDYVTMGSEPTISIPNLQPNSTIRVFIRPVMGTVRGSWSQRGECVV</sequence>
<dbReference type="Proteomes" id="UP001648503">
    <property type="component" value="Unassembled WGS sequence"/>
</dbReference>
<proteinExistence type="predicted"/>
<organism evidence="11 12">
    <name type="scientific">Batrachochytrium salamandrivorans</name>
    <dbReference type="NCBI Taxonomy" id="1357716"/>
    <lineage>
        <taxon>Eukaryota</taxon>
        <taxon>Fungi</taxon>
        <taxon>Fungi incertae sedis</taxon>
        <taxon>Chytridiomycota</taxon>
        <taxon>Chytridiomycota incertae sedis</taxon>
        <taxon>Chytridiomycetes</taxon>
        <taxon>Rhizophydiales</taxon>
        <taxon>Rhizophydiales incertae sedis</taxon>
        <taxon>Batrachochytrium</taxon>
    </lineage>
</organism>
<keyword evidence="4 9" id="KW-1133">Transmembrane helix</keyword>
<feature type="compositionally biased region" description="Low complexity" evidence="8">
    <location>
        <begin position="1"/>
        <end position="25"/>
    </location>
</feature>
<dbReference type="PANTHER" id="PTHR20961:SF38">
    <property type="entry name" value="PROTEIN O-LINKED-MANNOSE BETA-1,4-N-ACETYLGLUCOSAMINYLTRANSFERASE 2"/>
    <property type="match status" value="1"/>
</dbReference>
<evidence type="ECO:0000256" key="2">
    <source>
        <dbReference type="ARBA" id="ARBA00022679"/>
    </source>
</evidence>
<comment type="subcellular location">
    <subcellularLocation>
        <location evidence="7">Endomembrane system</location>
        <topology evidence="7">Single-pass membrane protein</topology>
    </subcellularLocation>
</comment>
<keyword evidence="2" id="KW-0808">Transferase</keyword>
<evidence type="ECO:0000313" key="11">
    <source>
        <dbReference type="EMBL" id="KAH6600272.1"/>
    </source>
</evidence>
<protein>
    <recommendedName>
        <fullName evidence="10">Glycosyltransferase 61 catalytic domain-containing protein</fullName>
    </recommendedName>
</protein>
<evidence type="ECO:0000256" key="5">
    <source>
        <dbReference type="ARBA" id="ARBA00023136"/>
    </source>
</evidence>
<feature type="compositionally biased region" description="Basic and acidic residues" evidence="8">
    <location>
        <begin position="186"/>
        <end position="198"/>
    </location>
</feature>
<keyword evidence="12" id="KW-1185">Reference proteome</keyword>
<keyword evidence="6" id="KW-0325">Glycoprotein</keyword>
<evidence type="ECO:0000256" key="4">
    <source>
        <dbReference type="ARBA" id="ARBA00022989"/>
    </source>
</evidence>
<dbReference type="InterPro" id="IPR036116">
    <property type="entry name" value="FN3_sf"/>
</dbReference>
<accession>A0ABQ8FLC2</accession>
<evidence type="ECO:0000313" key="12">
    <source>
        <dbReference type="Proteomes" id="UP001648503"/>
    </source>
</evidence>
<evidence type="ECO:0000256" key="1">
    <source>
        <dbReference type="ARBA" id="ARBA00022676"/>
    </source>
</evidence>
<keyword evidence="1" id="KW-0328">Glycosyltransferase</keyword>
<dbReference type="EMBL" id="JAFCIX010000042">
    <property type="protein sequence ID" value="KAH6600272.1"/>
    <property type="molecule type" value="Genomic_DNA"/>
</dbReference>
<evidence type="ECO:0000256" key="8">
    <source>
        <dbReference type="SAM" id="MobiDB-lite"/>
    </source>
</evidence>
<evidence type="ECO:0000256" key="7">
    <source>
        <dbReference type="ARBA" id="ARBA00037847"/>
    </source>
</evidence>
<feature type="region of interest" description="Disordered" evidence="8">
    <location>
        <begin position="178"/>
        <end position="213"/>
    </location>
</feature>
<dbReference type="InterPro" id="IPR007657">
    <property type="entry name" value="Glycosyltransferase_61"/>
</dbReference>
<dbReference type="Pfam" id="PF04577">
    <property type="entry name" value="Glyco_transf_61"/>
    <property type="match status" value="1"/>
</dbReference>
<evidence type="ECO:0000256" key="9">
    <source>
        <dbReference type="SAM" id="Phobius"/>
    </source>
</evidence>
<dbReference type="PANTHER" id="PTHR20961">
    <property type="entry name" value="GLYCOSYLTRANSFERASE"/>
    <property type="match status" value="1"/>
</dbReference>
<name>A0ABQ8FLC2_9FUNG</name>
<keyword evidence="3 9" id="KW-0812">Transmembrane</keyword>
<feature type="region of interest" description="Disordered" evidence="8">
    <location>
        <begin position="1"/>
        <end position="71"/>
    </location>
</feature>
<gene>
    <name evidence="11" type="ORF">BASA50_002448</name>
</gene>